<accession>B1X0B5</accession>
<name>B1X0B5_CROS5</name>
<dbReference type="InterPro" id="IPR054053">
    <property type="entry name" value="DUF6887"/>
</dbReference>
<dbReference type="Pfam" id="PF21826">
    <property type="entry name" value="DUF6887"/>
    <property type="match status" value="1"/>
</dbReference>
<gene>
    <name evidence="1" type="ordered locus">cce_0265</name>
</gene>
<sequence length="73" mass="8719">MKPINYTKMSDQQLKQYLIEHKNDKEAFYAYLDRKQQQPKQVIIGIDELDSLTSEQQIELITQRIQEKFNVSS</sequence>
<keyword evidence="2" id="KW-1185">Reference proteome</keyword>
<dbReference type="eggNOG" id="ENOG502ZG38">
    <property type="taxonomic scope" value="Bacteria"/>
</dbReference>
<dbReference type="OrthoDB" id="428065at2"/>
<organism evidence="1 2">
    <name type="scientific">Crocosphaera subtropica (strain ATCC 51142 / BH68)</name>
    <name type="common">Cyanothece sp. (strain ATCC 51142)</name>
    <dbReference type="NCBI Taxonomy" id="43989"/>
    <lineage>
        <taxon>Bacteria</taxon>
        <taxon>Bacillati</taxon>
        <taxon>Cyanobacteriota</taxon>
        <taxon>Cyanophyceae</taxon>
        <taxon>Oscillatoriophycideae</taxon>
        <taxon>Chroococcales</taxon>
        <taxon>Aphanothecaceae</taxon>
        <taxon>Crocosphaera</taxon>
        <taxon>Crocosphaera subtropica</taxon>
    </lineage>
</organism>
<protein>
    <submittedName>
        <fullName evidence="1">Uncharacterized protein</fullName>
    </submittedName>
</protein>
<dbReference type="KEGG" id="cyt:cce_0265"/>
<dbReference type="EMBL" id="CP000806">
    <property type="protein sequence ID" value="ACB49616.1"/>
    <property type="molecule type" value="Genomic_DNA"/>
</dbReference>
<dbReference type="HOGENOM" id="CLU_193569_1_0_3"/>
<evidence type="ECO:0000313" key="2">
    <source>
        <dbReference type="Proteomes" id="UP000001203"/>
    </source>
</evidence>
<dbReference type="AlphaFoldDB" id="B1X0B5"/>
<evidence type="ECO:0000313" key="1">
    <source>
        <dbReference type="EMBL" id="ACB49616.1"/>
    </source>
</evidence>
<proteinExistence type="predicted"/>
<dbReference type="Proteomes" id="UP000001203">
    <property type="component" value="Chromosome circular"/>
</dbReference>
<reference evidence="1 2" key="1">
    <citation type="journal article" date="2008" name="Proc. Natl. Acad. Sci. U.S.A.">
        <title>The genome of Cyanothece 51142, a unicellular diazotrophic cyanobacterium important in the marine nitrogen cycle.</title>
        <authorList>
            <person name="Welsh E.A."/>
            <person name="Liberton M."/>
            <person name="Stoeckel J."/>
            <person name="Loh T."/>
            <person name="Elvitigala T."/>
            <person name="Wang C."/>
            <person name="Wollam A."/>
            <person name="Fulton R.S."/>
            <person name="Clifton S.W."/>
            <person name="Jacobs J.M."/>
            <person name="Aurora R."/>
            <person name="Ghosh B.K."/>
            <person name="Sherman L.A."/>
            <person name="Smith R.D."/>
            <person name="Wilson R.K."/>
            <person name="Pakrasi H.B."/>
        </authorList>
    </citation>
    <scope>NUCLEOTIDE SEQUENCE [LARGE SCALE GENOMIC DNA]</scope>
    <source>
        <strain evidence="2">ATCC 51142 / BH68</strain>
    </source>
</reference>
<dbReference type="RefSeq" id="WP_009546759.1">
    <property type="nucleotide sequence ID" value="NC_010546.1"/>
</dbReference>
<dbReference type="STRING" id="43989.cce_0265"/>